<dbReference type="OrthoDB" id="6755104at2759"/>
<keyword evidence="3" id="KW-1185">Reference proteome</keyword>
<gene>
    <name evidence="2" type="ORF">ILUMI_12923</name>
</gene>
<evidence type="ECO:0000313" key="2">
    <source>
        <dbReference type="EMBL" id="KAF2893248.1"/>
    </source>
</evidence>
<name>A0A8K0GCH0_IGNLU</name>
<dbReference type="Proteomes" id="UP000801492">
    <property type="component" value="Unassembled WGS sequence"/>
</dbReference>
<reference evidence="2" key="1">
    <citation type="submission" date="2019-08" db="EMBL/GenBank/DDBJ databases">
        <title>The genome of the North American firefly Photinus pyralis.</title>
        <authorList>
            <consortium name="Photinus pyralis genome working group"/>
            <person name="Fallon T.R."/>
            <person name="Sander Lower S.E."/>
            <person name="Weng J.-K."/>
        </authorList>
    </citation>
    <scope>NUCLEOTIDE SEQUENCE</scope>
    <source>
        <strain evidence="2">TRF0915ILg1</strain>
        <tissue evidence="2">Whole body</tissue>
    </source>
</reference>
<comment type="caution">
    <text evidence="2">The sequence shown here is derived from an EMBL/GenBank/DDBJ whole genome shotgun (WGS) entry which is preliminary data.</text>
</comment>
<protein>
    <submittedName>
        <fullName evidence="2">Uncharacterized protein</fullName>
    </submittedName>
</protein>
<sequence length="173" mass="19933">MQFYKFVSNEYRLSLQVGDNICRAFAADVAGVKTCTRKCGNVTQCLFSKGITYHVCNTIPDESKLPPNIPNGRYMAEVKVSYETIELFVVKAYFAITCPEVQNYELSLQQYQVCYWIRRYQEEARGPQKRYRTGKCNRKENLPAEQTADLLNYKRQEPFGSARSARDAPQLPS</sequence>
<accession>A0A8K0GCH0</accession>
<proteinExistence type="predicted"/>
<feature type="region of interest" description="Disordered" evidence="1">
    <location>
        <begin position="128"/>
        <end position="173"/>
    </location>
</feature>
<organism evidence="2 3">
    <name type="scientific">Ignelater luminosus</name>
    <name type="common">Cucubano</name>
    <name type="synonym">Pyrophorus luminosus</name>
    <dbReference type="NCBI Taxonomy" id="2038154"/>
    <lineage>
        <taxon>Eukaryota</taxon>
        <taxon>Metazoa</taxon>
        <taxon>Ecdysozoa</taxon>
        <taxon>Arthropoda</taxon>
        <taxon>Hexapoda</taxon>
        <taxon>Insecta</taxon>
        <taxon>Pterygota</taxon>
        <taxon>Neoptera</taxon>
        <taxon>Endopterygota</taxon>
        <taxon>Coleoptera</taxon>
        <taxon>Polyphaga</taxon>
        <taxon>Elateriformia</taxon>
        <taxon>Elateroidea</taxon>
        <taxon>Elateridae</taxon>
        <taxon>Agrypninae</taxon>
        <taxon>Pyrophorini</taxon>
        <taxon>Ignelater</taxon>
    </lineage>
</organism>
<dbReference type="AlphaFoldDB" id="A0A8K0GCH0"/>
<evidence type="ECO:0000256" key="1">
    <source>
        <dbReference type="SAM" id="MobiDB-lite"/>
    </source>
</evidence>
<dbReference type="EMBL" id="VTPC01008119">
    <property type="protein sequence ID" value="KAF2893248.1"/>
    <property type="molecule type" value="Genomic_DNA"/>
</dbReference>
<evidence type="ECO:0000313" key="3">
    <source>
        <dbReference type="Proteomes" id="UP000801492"/>
    </source>
</evidence>